<reference evidence="1 2" key="2">
    <citation type="submission" date="2018-11" db="EMBL/GenBank/DDBJ databases">
        <authorList>
            <consortium name="Pathogen Informatics"/>
        </authorList>
    </citation>
    <scope>NUCLEOTIDE SEQUENCE [LARGE SCALE GENOMIC DNA]</scope>
    <source>
        <strain evidence="1">Dakar</strain>
        <strain evidence="2">Dakar, Senegal</strain>
    </source>
</reference>
<gene>
    <name evidence="1" type="ORF">SCUD_LOCUS2744</name>
</gene>
<reference evidence="3" key="1">
    <citation type="submission" date="2016-06" db="UniProtKB">
        <authorList>
            <consortium name="WormBaseParasite"/>
        </authorList>
    </citation>
    <scope>IDENTIFICATION</scope>
</reference>
<proteinExistence type="predicted"/>
<dbReference type="AlphaFoldDB" id="A0A183JJ68"/>
<organism evidence="3">
    <name type="scientific">Schistosoma curassoni</name>
    <dbReference type="NCBI Taxonomy" id="6186"/>
    <lineage>
        <taxon>Eukaryota</taxon>
        <taxon>Metazoa</taxon>
        <taxon>Spiralia</taxon>
        <taxon>Lophotrochozoa</taxon>
        <taxon>Platyhelminthes</taxon>
        <taxon>Trematoda</taxon>
        <taxon>Digenea</taxon>
        <taxon>Strigeidida</taxon>
        <taxon>Schistosomatoidea</taxon>
        <taxon>Schistosomatidae</taxon>
        <taxon>Schistosoma</taxon>
    </lineage>
</organism>
<dbReference type="Proteomes" id="UP000279833">
    <property type="component" value="Unassembled WGS sequence"/>
</dbReference>
<evidence type="ECO:0000313" key="3">
    <source>
        <dbReference type="WBParaSite" id="SCUD_0000274301-mRNA-1"/>
    </source>
</evidence>
<accession>A0A183JJ68</accession>
<evidence type="ECO:0000313" key="1">
    <source>
        <dbReference type="EMBL" id="VDO76684.1"/>
    </source>
</evidence>
<sequence length="63" mass="7150">MNTVKKLNDMQITLKRISTNRSGRKSSAKSRMSIIQLGLIDYDVISQHVTAICDLLCIKQENK</sequence>
<protein>
    <submittedName>
        <fullName evidence="3">Transcriptional regulator</fullName>
    </submittedName>
</protein>
<keyword evidence="2" id="KW-1185">Reference proteome</keyword>
<evidence type="ECO:0000313" key="2">
    <source>
        <dbReference type="Proteomes" id="UP000279833"/>
    </source>
</evidence>
<dbReference type="EMBL" id="UZAK01002790">
    <property type="protein sequence ID" value="VDO76684.1"/>
    <property type="molecule type" value="Genomic_DNA"/>
</dbReference>
<dbReference type="WBParaSite" id="SCUD_0000274301-mRNA-1">
    <property type="protein sequence ID" value="SCUD_0000274301-mRNA-1"/>
    <property type="gene ID" value="SCUD_0000274301"/>
</dbReference>
<name>A0A183JJ68_9TREM</name>